<feature type="compositionally biased region" description="Polar residues" evidence="3">
    <location>
        <begin position="222"/>
        <end position="236"/>
    </location>
</feature>
<reference evidence="6" key="1">
    <citation type="submission" date="2022-11" db="UniProtKB">
        <authorList>
            <consortium name="WormBaseParasite"/>
        </authorList>
    </citation>
    <scope>IDENTIFICATION</scope>
</reference>
<evidence type="ECO:0000256" key="3">
    <source>
        <dbReference type="SAM" id="MobiDB-lite"/>
    </source>
</evidence>
<dbReference type="Pfam" id="PF22061">
    <property type="entry name" value="CSN7_HB_subdom"/>
    <property type="match status" value="1"/>
</dbReference>
<dbReference type="PROSITE" id="PS50250">
    <property type="entry name" value="PCI"/>
    <property type="match status" value="1"/>
</dbReference>
<dbReference type="InterPro" id="IPR000717">
    <property type="entry name" value="PCI_dom"/>
</dbReference>
<dbReference type="PANTHER" id="PTHR15350">
    <property type="entry name" value="COP9 SIGNALOSOME COMPLEX SUBUNIT 7/DENDRITIC CELL PROTEIN GA17"/>
    <property type="match status" value="1"/>
</dbReference>
<keyword evidence="2" id="KW-0736">Signalosome</keyword>
<proteinExistence type="inferred from homology"/>
<organism evidence="5 6">
    <name type="scientific">Romanomermis culicivorax</name>
    <name type="common">Nematode worm</name>
    <dbReference type="NCBI Taxonomy" id="13658"/>
    <lineage>
        <taxon>Eukaryota</taxon>
        <taxon>Metazoa</taxon>
        <taxon>Ecdysozoa</taxon>
        <taxon>Nematoda</taxon>
        <taxon>Enoplea</taxon>
        <taxon>Dorylaimia</taxon>
        <taxon>Mermithida</taxon>
        <taxon>Mermithoidea</taxon>
        <taxon>Mermithidae</taxon>
        <taxon>Romanomermis</taxon>
    </lineage>
</organism>
<dbReference type="SMART" id="SM00088">
    <property type="entry name" value="PINT"/>
    <property type="match status" value="1"/>
</dbReference>
<evidence type="ECO:0000256" key="2">
    <source>
        <dbReference type="ARBA" id="ARBA00022790"/>
    </source>
</evidence>
<dbReference type="AlphaFoldDB" id="A0A915KDI4"/>
<protein>
    <submittedName>
        <fullName evidence="6">PCI domain-containing protein</fullName>
    </submittedName>
</protein>
<feature type="region of interest" description="Disordered" evidence="3">
    <location>
        <begin position="219"/>
        <end position="247"/>
    </location>
</feature>
<dbReference type="PANTHER" id="PTHR15350:SF5">
    <property type="entry name" value="COP9 SIGNALOSOME COMPLEX SUBUNIT 7"/>
    <property type="match status" value="1"/>
</dbReference>
<dbReference type="Proteomes" id="UP000887565">
    <property type="component" value="Unplaced"/>
</dbReference>
<dbReference type="Pfam" id="PF01399">
    <property type="entry name" value="PCI"/>
    <property type="match status" value="1"/>
</dbReference>
<dbReference type="InterPro" id="IPR045237">
    <property type="entry name" value="COPS7/eIF3m"/>
</dbReference>
<dbReference type="OMA" id="SACEYRH"/>
<evidence type="ECO:0000256" key="1">
    <source>
        <dbReference type="ARBA" id="ARBA00008482"/>
    </source>
</evidence>
<evidence type="ECO:0000313" key="6">
    <source>
        <dbReference type="WBParaSite" id="nRc.2.0.1.t36772-RA"/>
    </source>
</evidence>
<dbReference type="WBParaSite" id="nRc.2.0.1.t36772-RA">
    <property type="protein sequence ID" value="nRc.2.0.1.t36772-RA"/>
    <property type="gene ID" value="nRc.2.0.1.g36772"/>
</dbReference>
<accession>A0A915KDI4</accession>
<name>A0A915KDI4_ROMCU</name>
<feature type="domain" description="PCI" evidence="4">
    <location>
        <begin position="1"/>
        <end position="159"/>
    </location>
</feature>
<comment type="similarity">
    <text evidence="1">Belongs to the CSN7/EIF3M family. CSN7 subfamily.</text>
</comment>
<evidence type="ECO:0000259" key="4">
    <source>
        <dbReference type="PROSITE" id="PS50250"/>
    </source>
</evidence>
<dbReference type="GO" id="GO:0008180">
    <property type="term" value="C:COP9 signalosome"/>
    <property type="evidence" value="ECO:0007669"/>
    <property type="project" value="UniProtKB-KW"/>
</dbReference>
<evidence type="ECO:0000313" key="5">
    <source>
        <dbReference type="Proteomes" id="UP000887565"/>
    </source>
</evidence>
<keyword evidence="5" id="KW-1185">Reference proteome</keyword>
<sequence length="247" mass="28388">MLDQSPHPLERFLILAKSAKGAAATNLILQVIDAPNIYFFAELFSSANIAELERNSDYKPYFDLLQIFAYGLYSDYAKNASYFSKIPLNSHMIGKLRELTIVSLAKEKKRLPYVQLLKELALSNVRELEDLIIDAIYNNVIVGKLDQKNQTLEIESCAGRDVKIEELSRIKEILECFTERCHVMLSNMEQEMDTANRLKSETVQRRQKQEQEFENLKKTLKAANQSRMHQSSTAALTDTRRPVRRAP</sequence>